<sequence length="332" mass="37370">MNPSPLAQADLFDDADEDHGPSMRQAWARQAPLKRRRLTRAFDPEGAAQILDEHDDYRVLRRLKPRPVDPAYRPGPGESIALVVDVETTGLDHRRDEVIELGMVAFVHDAEGRIGPVVGVLSMLHEPTVEISAEITRLTDITAEMVAGQAIDMDIVRALLEPADIVIAHNAKFDRAFCERLDDSFRHKAWACSVAEVPWAEIGFEGAKLGYLVNGCGWFHHGHRAVDDCHALLEVLAHETGGGSGFVHLLGSSARTRVRVWAEYAPFDMKDVLKRRGYQWFGGGDGQPKAWWTEVDEDDLAAELRFLEREVYLREVELRRDVLTAYERYRPA</sequence>
<dbReference type="Pfam" id="PF00929">
    <property type="entry name" value="RNase_T"/>
    <property type="match status" value="1"/>
</dbReference>
<keyword evidence="5" id="KW-0378">Hydrolase</keyword>
<protein>
    <submittedName>
        <fullName evidence="5">3'-5' exonuclease</fullName>
    </submittedName>
</protein>
<dbReference type="GO" id="GO:0005829">
    <property type="term" value="C:cytosol"/>
    <property type="evidence" value="ECO:0007669"/>
    <property type="project" value="TreeGrafter"/>
</dbReference>
<evidence type="ECO:0000259" key="4">
    <source>
        <dbReference type="SMART" id="SM00479"/>
    </source>
</evidence>
<comment type="caution">
    <text evidence="5">The sequence shown here is derived from an EMBL/GenBank/DDBJ whole genome shotgun (WGS) entry which is preliminary data.</text>
</comment>
<dbReference type="EMBL" id="QYBC01000032">
    <property type="protein sequence ID" value="RYB01660.1"/>
    <property type="molecule type" value="Genomic_DNA"/>
</dbReference>
<dbReference type="GO" id="GO:0008408">
    <property type="term" value="F:3'-5' exonuclease activity"/>
    <property type="evidence" value="ECO:0007669"/>
    <property type="project" value="TreeGrafter"/>
</dbReference>
<organism evidence="5 6">
    <name type="scientific">Lichenibacterium ramalinae</name>
    <dbReference type="NCBI Taxonomy" id="2316527"/>
    <lineage>
        <taxon>Bacteria</taxon>
        <taxon>Pseudomonadati</taxon>
        <taxon>Pseudomonadota</taxon>
        <taxon>Alphaproteobacteria</taxon>
        <taxon>Hyphomicrobiales</taxon>
        <taxon>Lichenihabitantaceae</taxon>
        <taxon>Lichenibacterium</taxon>
    </lineage>
</organism>
<dbReference type="InterPro" id="IPR012337">
    <property type="entry name" value="RNaseH-like_sf"/>
</dbReference>
<feature type="domain" description="Exonuclease" evidence="4">
    <location>
        <begin position="80"/>
        <end position="245"/>
    </location>
</feature>
<dbReference type="AlphaFoldDB" id="A0A4Q2R885"/>
<dbReference type="PANTHER" id="PTHR30231:SF37">
    <property type="entry name" value="EXODEOXYRIBONUCLEASE 10"/>
    <property type="match status" value="1"/>
</dbReference>
<dbReference type="SUPFAM" id="SSF53098">
    <property type="entry name" value="Ribonuclease H-like"/>
    <property type="match status" value="1"/>
</dbReference>
<dbReference type="NCBIfam" id="NF006615">
    <property type="entry name" value="PRK09182.1"/>
    <property type="match status" value="1"/>
</dbReference>
<dbReference type="PANTHER" id="PTHR30231">
    <property type="entry name" value="DNA POLYMERASE III SUBUNIT EPSILON"/>
    <property type="match status" value="1"/>
</dbReference>
<dbReference type="GO" id="GO:0003676">
    <property type="term" value="F:nucleic acid binding"/>
    <property type="evidence" value="ECO:0007669"/>
    <property type="project" value="InterPro"/>
</dbReference>
<proteinExistence type="predicted"/>
<dbReference type="SMART" id="SM00479">
    <property type="entry name" value="EXOIII"/>
    <property type="match status" value="1"/>
</dbReference>
<accession>A0A4Q2R885</accession>
<comment type="subunit">
    <text evidence="2">DNA polymerase III contains a core (composed of alpha, epsilon and theta chains) that associates with a tau subunit. This core dimerizes to form the POLIII' complex. PolIII' associates with the gamma complex (composed of gamma, delta, delta', psi and chi chains) and with the beta chain to form the complete DNA polymerase III complex.</text>
</comment>
<reference evidence="5 6" key="2">
    <citation type="submission" date="2019-02" db="EMBL/GenBank/DDBJ databases">
        <title>'Lichenibacterium ramalinii' gen. nov. sp. nov., 'Lichenibacterium minor' gen. nov. sp. nov.</title>
        <authorList>
            <person name="Pankratov T."/>
        </authorList>
    </citation>
    <scope>NUCLEOTIDE SEQUENCE [LARGE SCALE GENOMIC DNA]</scope>
    <source>
        <strain evidence="5 6">RmlP001</strain>
    </source>
</reference>
<keyword evidence="5" id="KW-0540">Nuclease</keyword>
<evidence type="ECO:0000313" key="6">
    <source>
        <dbReference type="Proteomes" id="UP000289411"/>
    </source>
</evidence>
<dbReference type="InterPro" id="IPR036397">
    <property type="entry name" value="RNaseH_sf"/>
</dbReference>
<dbReference type="GO" id="GO:0045004">
    <property type="term" value="P:DNA replication proofreading"/>
    <property type="evidence" value="ECO:0007669"/>
    <property type="project" value="TreeGrafter"/>
</dbReference>
<dbReference type="OrthoDB" id="7427781at2"/>
<reference evidence="5 6" key="1">
    <citation type="submission" date="2018-09" db="EMBL/GenBank/DDBJ databases">
        <authorList>
            <person name="Grouzdev D.S."/>
            <person name="Krutkina M.S."/>
        </authorList>
    </citation>
    <scope>NUCLEOTIDE SEQUENCE [LARGE SCALE GENOMIC DNA]</scope>
    <source>
        <strain evidence="5 6">RmlP001</strain>
    </source>
</reference>
<evidence type="ECO:0000256" key="2">
    <source>
        <dbReference type="ARBA" id="ARBA00026073"/>
    </source>
</evidence>
<gene>
    <name evidence="5" type="ORF">D3272_25065</name>
</gene>
<dbReference type="Proteomes" id="UP000289411">
    <property type="component" value="Unassembled WGS sequence"/>
</dbReference>
<dbReference type="InterPro" id="IPR013520">
    <property type="entry name" value="Ribonucl_H"/>
</dbReference>
<evidence type="ECO:0000256" key="3">
    <source>
        <dbReference type="SAM" id="MobiDB-lite"/>
    </source>
</evidence>
<feature type="region of interest" description="Disordered" evidence="3">
    <location>
        <begin position="1"/>
        <end position="30"/>
    </location>
</feature>
<keyword evidence="5" id="KW-0269">Exonuclease</keyword>
<dbReference type="FunFam" id="3.30.420.10:FF:000045">
    <property type="entry name" value="3'-5' exonuclease DinG"/>
    <property type="match status" value="1"/>
</dbReference>
<keyword evidence="6" id="KW-1185">Reference proteome</keyword>
<evidence type="ECO:0000256" key="1">
    <source>
        <dbReference type="ARBA" id="ARBA00025483"/>
    </source>
</evidence>
<dbReference type="CDD" id="cd06127">
    <property type="entry name" value="DEDDh"/>
    <property type="match status" value="1"/>
</dbReference>
<comment type="function">
    <text evidence="1">DNA polymerase III is a complex, multichain enzyme responsible for most of the replicative synthesis in bacteria. The epsilon subunit contain the editing function and is a proofreading 3'-5' exonuclease.</text>
</comment>
<evidence type="ECO:0000313" key="5">
    <source>
        <dbReference type="EMBL" id="RYB01660.1"/>
    </source>
</evidence>
<name>A0A4Q2R885_9HYPH</name>
<dbReference type="Gene3D" id="3.30.420.10">
    <property type="entry name" value="Ribonuclease H-like superfamily/Ribonuclease H"/>
    <property type="match status" value="1"/>
</dbReference>